<evidence type="ECO:0000313" key="3">
    <source>
        <dbReference type="Proteomes" id="UP000003635"/>
    </source>
</evidence>
<feature type="domain" description="Glycosyl transferase family 1" evidence="1">
    <location>
        <begin position="180"/>
        <end position="304"/>
    </location>
</feature>
<dbReference type="PANTHER" id="PTHR12526">
    <property type="entry name" value="GLYCOSYLTRANSFERASE"/>
    <property type="match status" value="1"/>
</dbReference>
<name>Q2CC88_OCEGH</name>
<dbReference type="Gene3D" id="3.40.50.2000">
    <property type="entry name" value="Glycogen Phosphorylase B"/>
    <property type="match status" value="2"/>
</dbReference>
<dbReference type="HOGENOM" id="CLU_808531_0_0_5"/>
<dbReference type="Proteomes" id="UP000003635">
    <property type="component" value="Unassembled WGS sequence"/>
</dbReference>
<dbReference type="eggNOG" id="COG0438">
    <property type="taxonomic scope" value="Bacteria"/>
</dbReference>
<dbReference type="STRING" id="314256.OG2516_14638"/>
<evidence type="ECO:0000313" key="2">
    <source>
        <dbReference type="EMBL" id="EAR50272.1"/>
    </source>
</evidence>
<comment type="caution">
    <text evidence="2">The sequence shown here is derived from an EMBL/GenBank/DDBJ whole genome shotgun (WGS) entry which is preliminary data.</text>
</comment>
<reference evidence="2 3" key="1">
    <citation type="journal article" date="2010" name="J. Bacteriol.">
        <title>Genome sequences of Oceanicola granulosus HTCC2516(T) and Oceanicola batsensis HTCC2597(TDelta).</title>
        <authorList>
            <person name="Thrash J.C."/>
            <person name="Cho J.C."/>
            <person name="Vergin K.L."/>
            <person name="Giovannoni S.J."/>
        </authorList>
    </citation>
    <scope>NUCLEOTIDE SEQUENCE [LARGE SCALE GENOMIC DNA]</scope>
    <source>
        <strain evidence="3">ATCC BAA-861 / DSM 15982 / KCTC 12143 / HTCC2516</strain>
    </source>
</reference>
<accession>Q2CC88</accession>
<dbReference type="Pfam" id="PF00534">
    <property type="entry name" value="Glycos_transf_1"/>
    <property type="match status" value="1"/>
</dbReference>
<protein>
    <recommendedName>
        <fullName evidence="1">Glycosyl transferase family 1 domain-containing protein</fullName>
    </recommendedName>
</protein>
<dbReference type="OrthoDB" id="7819717at2"/>
<dbReference type="RefSeq" id="WP_007256459.1">
    <property type="nucleotide sequence ID" value="NZ_CH724108.1"/>
</dbReference>
<organism evidence="2 3">
    <name type="scientific">Oceanicola granulosus (strain ATCC BAA-861 / DSM 15982 / KCTC 12143 / HTCC2516)</name>
    <dbReference type="NCBI Taxonomy" id="314256"/>
    <lineage>
        <taxon>Bacteria</taxon>
        <taxon>Pseudomonadati</taxon>
        <taxon>Pseudomonadota</taxon>
        <taxon>Alphaproteobacteria</taxon>
        <taxon>Rhodobacterales</taxon>
        <taxon>Roseobacteraceae</taxon>
        <taxon>Oceanicola</taxon>
    </lineage>
</organism>
<dbReference type="EMBL" id="AAOT01000032">
    <property type="protein sequence ID" value="EAR50272.1"/>
    <property type="molecule type" value="Genomic_DNA"/>
</dbReference>
<dbReference type="GO" id="GO:0016757">
    <property type="term" value="F:glycosyltransferase activity"/>
    <property type="evidence" value="ECO:0007669"/>
    <property type="project" value="InterPro"/>
</dbReference>
<proteinExistence type="predicted"/>
<keyword evidence="3" id="KW-1185">Reference proteome</keyword>
<dbReference type="InterPro" id="IPR001296">
    <property type="entry name" value="Glyco_trans_1"/>
</dbReference>
<dbReference type="AlphaFoldDB" id="Q2CC88"/>
<evidence type="ECO:0000259" key="1">
    <source>
        <dbReference type="Pfam" id="PF00534"/>
    </source>
</evidence>
<sequence>MSAPLLVVDPGCPAPYDTAALARGGIGGTEATVLKVLTRLAAERPVTLAQAGRAAPLRNGLLGLAPLAEALDVARSEPVIVVINSWKVALRLRKLNPSARILIWLHVLPGKHNRDIGPRLKAARIEVVCVSASHEEMLRRALLSHQPGLPRLCHVHNPVEDDLRPDATPRDRDQLLFASAPHKGLGQVYERFARMRARIPTLKLWVADPGYMRWEVPEPPEGVEVLGALPREEVLLRMRRSLCLFYPQTHFAETFGLVLAEANATGTPVIAHHGLGANEEVVSSAEQVFDTTDDNALAARLADWRAAPPAVTMRPAFRMSAVLEAWRKTLAPVRAAPLAMAAE</sequence>
<dbReference type="SUPFAM" id="SSF53756">
    <property type="entry name" value="UDP-Glycosyltransferase/glycogen phosphorylase"/>
    <property type="match status" value="1"/>
</dbReference>
<gene>
    <name evidence="2" type="ORF">OG2516_14638</name>
</gene>